<keyword evidence="6" id="KW-0539">Nucleus</keyword>
<dbReference type="CDD" id="cd00067">
    <property type="entry name" value="GAL4"/>
    <property type="match status" value="1"/>
</dbReference>
<keyword evidence="4" id="KW-0238">DNA-binding</keyword>
<dbReference type="GO" id="GO:0006351">
    <property type="term" value="P:DNA-templated transcription"/>
    <property type="evidence" value="ECO:0007669"/>
    <property type="project" value="InterPro"/>
</dbReference>
<dbReference type="Pfam" id="PF04082">
    <property type="entry name" value="Fungal_trans"/>
    <property type="match status" value="1"/>
</dbReference>
<evidence type="ECO:0000256" key="2">
    <source>
        <dbReference type="ARBA" id="ARBA00022723"/>
    </source>
</evidence>
<dbReference type="GeneID" id="81367962"/>
<dbReference type="Proteomes" id="UP001147747">
    <property type="component" value="Unassembled WGS sequence"/>
</dbReference>
<dbReference type="AlphaFoldDB" id="A0A9X0BCC2"/>
<dbReference type="Gene3D" id="4.10.240.10">
    <property type="entry name" value="Zn(2)-C6 fungal-type DNA-binding domain"/>
    <property type="match status" value="1"/>
</dbReference>
<dbReference type="GO" id="GO:0008270">
    <property type="term" value="F:zinc ion binding"/>
    <property type="evidence" value="ECO:0007669"/>
    <property type="project" value="InterPro"/>
</dbReference>
<feature type="compositionally biased region" description="Basic and acidic residues" evidence="7">
    <location>
        <begin position="50"/>
        <end position="66"/>
    </location>
</feature>
<dbReference type="PROSITE" id="PS50048">
    <property type="entry name" value="ZN2_CY6_FUNGAL_2"/>
    <property type="match status" value="1"/>
</dbReference>
<dbReference type="InterPro" id="IPR001138">
    <property type="entry name" value="Zn2Cys6_DnaBD"/>
</dbReference>
<keyword evidence="5" id="KW-0804">Transcription</keyword>
<evidence type="ECO:0000256" key="3">
    <source>
        <dbReference type="ARBA" id="ARBA00023015"/>
    </source>
</evidence>
<dbReference type="Pfam" id="PF00172">
    <property type="entry name" value="Zn_clus"/>
    <property type="match status" value="1"/>
</dbReference>
<keyword evidence="10" id="KW-1185">Reference proteome</keyword>
<evidence type="ECO:0000313" key="9">
    <source>
        <dbReference type="EMBL" id="KAJ5404474.1"/>
    </source>
</evidence>
<dbReference type="RefSeq" id="XP_056491716.1">
    <property type="nucleotide sequence ID" value="XM_056628982.1"/>
</dbReference>
<dbReference type="EMBL" id="JAPZBU010000005">
    <property type="protein sequence ID" value="KAJ5404474.1"/>
    <property type="molecule type" value="Genomic_DNA"/>
</dbReference>
<gene>
    <name evidence="9" type="ORF">N7509_004345</name>
</gene>
<dbReference type="InterPro" id="IPR036864">
    <property type="entry name" value="Zn2-C6_fun-type_DNA-bd_sf"/>
</dbReference>
<evidence type="ECO:0000256" key="1">
    <source>
        <dbReference type="ARBA" id="ARBA00004123"/>
    </source>
</evidence>
<sequence>MPVRLKRGLPRESCDFCHGRKIKCDRPLRAKEGLTSCSQCALRQSPCRLDDPTETRTRSRARDIARGGKTGIALGDGGIIPRDDTFASASHPEPLQTREDDQPDLINDPDIMFDENFLTLSRDNIFFLDQVFMDDNGGAEWLADDQGVNATTGTIDESLSGLGEQQAQHSTEIPSCTDGVTDSNATFTTAINCYFKFAAPWLPILLEDAFWEDYRNGRASHVLASAVACRGMPFTALSDKWNLQQRFASDFREAYLSARSTASDDGSIRLDDLEALALMVNFEYDDTDTPPLHLNLGRLFLKHESLVLMTLQSRIQDRVSSSSDPMVSLARARERRVLLYWHVYGLDAFHCLDRKQLSLIPDRTTSENGNLPPHEARDFLDAVLELAVIARKVLQRLCSELAKRSGVEPNDVDDLYGQIYHWRNHTCPPHLRRHEESLGVLATHDNDEDYPTGMQRHIQLHRAVLWALEINCLMHVECAVSDFGIRDSGKLRADITAARVKYECLRALNDTISICHWIDLHTLSDEEGKQHSLVDLAPLALRNVCAGLCYWSCQNLKDTNSTQISKTPALLDRRETRIDGRNNIIDDRIQNAKLLRDTAAKATSHRDTADIVERLDKQIAMFKAKLSNASGDN</sequence>
<dbReference type="CDD" id="cd12148">
    <property type="entry name" value="fungal_TF_MHR"/>
    <property type="match status" value="1"/>
</dbReference>
<dbReference type="GO" id="GO:0005634">
    <property type="term" value="C:nucleus"/>
    <property type="evidence" value="ECO:0007669"/>
    <property type="project" value="UniProtKB-SubCell"/>
</dbReference>
<feature type="compositionally biased region" description="Gly residues" evidence="7">
    <location>
        <begin position="68"/>
        <end position="78"/>
    </location>
</feature>
<name>A0A9X0BCC2_9EURO</name>
<feature type="domain" description="Zn(2)-C6 fungal-type" evidence="8">
    <location>
        <begin position="13"/>
        <end position="49"/>
    </location>
</feature>
<feature type="region of interest" description="Disordered" evidence="7">
    <location>
        <begin position="50"/>
        <end position="103"/>
    </location>
</feature>
<accession>A0A9X0BCC2</accession>
<organism evidence="9 10">
    <name type="scientific">Penicillium cosmopolitanum</name>
    <dbReference type="NCBI Taxonomy" id="1131564"/>
    <lineage>
        <taxon>Eukaryota</taxon>
        <taxon>Fungi</taxon>
        <taxon>Dikarya</taxon>
        <taxon>Ascomycota</taxon>
        <taxon>Pezizomycotina</taxon>
        <taxon>Eurotiomycetes</taxon>
        <taxon>Eurotiomycetidae</taxon>
        <taxon>Eurotiales</taxon>
        <taxon>Aspergillaceae</taxon>
        <taxon>Penicillium</taxon>
    </lineage>
</organism>
<keyword evidence="3" id="KW-0805">Transcription regulation</keyword>
<evidence type="ECO:0000256" key="5">
    <source>
        <dbReference type="ARBA" id="ARBA00023163"/>
    </source>
</evidence>
<dbReference type="SUPFAM" id="SSF57701">
    <property type="entry name" value="Zn2/Cys6 DNA-binding domain"/>
    <property type="match status" value="1"/>
</dbReference>
<comment type="subcellular location">
    <subcellularLocation>
        <location evidence="1">Nucleus</location>
    </subcellularLocation>
</comment>
<evidence type="ECO:0000259" key="8">
    <source>
        <dbReference type="PROSITE" id="PS50048"/>
    </source>
</evidence>
<evidence type="ECO:0000256" key="6">
    <source>
        <dbReference type="ARBA" id="ARBA00023242"/>
    </source>
</evidence>
<dbReference type="PANTHER" id="PTHR46910">
    <property type="entry name" value="TRANSCRIPTION FACTOR PDR1"/>
    <property type="match status" value="1"/>
</dbReference>
<comment type="caution">
    <text evidence="9">The sequence shown here is derived from an EMBL/GenBank/DDBJ whole genome shotgun (WGS) entry which is preliminary data.</text>
</comment>
<dbReference type="PANTHER" id="PTHR46910:SF3">
    <property type="entry name" value="HALOTOLERANCE PROTEIN 9-RELATED"/>
    <property type="match status" value="1"/>
</dbReference>
<reference evidence="9" key="1">
    <citation type="submission" date="2022-12" db="EMBL/GenBank/DDBJ databases">
        <authorList>
            <person name="Petersen C."/>
        </authorList>
    </citation>
    <scope>NUCLEOTIDE SEQUENCE</scope>
    <source>
        <strain evidence="9">IBT 29677</strain>
    </source>
</reference>
<proteinExistence type="predicted"/>
<dbReference type="GO" id="GO:0003677">
    <property type="term" value="F:DNA binding"/>
    <property type="evidence" value="ECO:0007669"/>
    <property type="project" value="UniProtKB-KW"/>
</dbReference>
<dbReference type="GO" id="GO:0000981">
    <property type="term" value="F:DNA-binding transcription factor activity, RNA polymerase II-specific"/>
    <property type="evidence" value="ECO:0007669"/>
    <property type="project" value="InterPro"/>
</dbReference>
<dbReference type="OrthoDB" id="4764644at2759"/>
<keyword evidence="2" id="KW-0479">Metal-binding</keyword>
<dbReference type="InterPro" id="IPR050987">
    <property type="entry name" value="AtrR-like"/>
</dbReference>
<evidence type="ECO:0000313" key="10">
    <source>
        <dbReference type="Proteomes" id="UP001147747"/>
    </source>
</evidence>
<dbReference type="PROSITE" id="PS00463">
    <property type="entry name" value="ZN2_CY6_FUNGAL_1"/>
    <property type="match status" value="1"/>
</dbReference>
<evidence type="ECO:0000256" key="7">
    <source>
        <dbReference type="SAM" id="MobiDB-lite"/>
    </source>
</evidence>
<dbReference type="SMART" id="SM00066">
    <property type="entry name" value="GAL4"/>
    <property type="match status" value="1"/>
</dbReference>
<protein>
    <recommendedName>
        <fullName evidence="8">Zn(2)-C6 fungal-type domain-containing protein</fullName>
    </recommendedName>
</protein>
<dbReference type="InterPro" id="IPR007219">
    <property type="entry name" value="XnlR_reg_dom"/>
</dbReference>
<reference evidence="9" key="2">
    <citation type="journal article" date="2023" name="IMA Fungus">
        <title>Comparative genomic study of the Penicillium genus elucidates a diverse pangenome and 15 lateral gene transfer events.</title>
        <authorList>
            <person name="Petersen C."/>
            <person name="Sorensen T."/>
            <person name="Nielsen M.R."/>
            <person name="Sondergaard T.E."/>
            <person name="Sorensen J.L."/>
            <person name="Fitzpatrick D.A."/>
            <person name="Frisvad J.C."/>
            <person name="Nielsen K.L."/>
        </authorList>
    </citation>
    <scope>NUCLEOTIDE SEQUENCE</scope>
    <source>
        <strain evidence="9">IBT 29677</strain>
    </source>
</reference>
<evidence type="ECO:0000256" key="4">
    <source>
        <dbReference type="ARBA" id="ARBA00023125"/>
    </source>
</evidence>